<dbReference type="Pfam" id="PF13378">
    <property type="entry name" value="MR_MLE_C"/>
    <property type="match status" value="1"/>
</dbReference>
<dbReference type="GO" id="GO:0016829">
    <property type="term" value="F:lyase activity"/>
    <property type="evidence" value="ECO:0007669"/>
    <property type="project" value="UniProtKB-KW"/>
</dbReference>
<sequence>MIASISLSDSTITDLRYYLVHPTPPDTGQPDRYIAGKNLCFVRLETADGLHGWGECYTQSDRDIQITAHLEAMRRYIVGWDSARIKPWTDAIYNDFGNRRGAMDLYSAISGVEQAMWDLAGKRAGMPVHQLLGGAVRDRLRVYANGWAKMDDLEELQARARAMVEQGFTALKFDPVPGKWRSYIGRDQLRTAADRVRAVREAVGPDVEVLIEVHRRLSPSNAVRLAQMVEEYEPYWFEEPVWAENMTALAAATAQINIPTVTGEELYTKFEFREAFEQRAADIINPDVANVGGIKELTEIAAMAEVYFVAVAPHNYNSTTMALASTLHAAATMPNFIITEYFVNFEPWGKEAATPAFEVEDSHIALPTTPGLGIDLDEEVLKDHPAKDFPTRTIGD</sequence>
<dbReference type="Gene3D" id="3.20.20.120">
    <property type="entry name" value="Enolase-like C-terminal domain"/>
    <property type="match status" value="1"/>
</dbReference>
<dbReference type="SUPFAM" id="SSF51604">
    <property type="entry name" value="Enolase C-terminal domain-like"/>
    <property type="match status" value="1"/>
</dbReference>
<evidence type="ECO:0000259" key="2">
    <source>
        <dbReference type="SMART" id="SM00922"/>
    </source>
</evidence>
<organism evidence="3">
    <name type="scientific">uncultured microorganism</name>
    <dbReference type="NCBI Taxonomy" id="358574"/>
    <lineage>
        <taxon>unclassified sequences</taxon>
        <taxon>environmental samples</taxon>
    </lineage>
</organism>
<keyword evidence="1" id="KW-0456">Lyase</keyword>
<name>E0X6Q3_9ZZZZ</name>
<dbReference type="InterPro" id="IPR036849">
    <property type="entry name" value="Enolase-like_C_sf"/>
</dbReference>
<feature type="domain" description="Mandelate racemase/muconate lactonizing enzyme C-terminal" evidence="2">
    <location>
        <begin position="153"/>
        <end position="259"/>
    </location>
</feature>
<dbReference type="PANTHER" id="PTHR48080">
    <property type="entry name" value="D-GALACTONATE DEHYDRATASE-RELATED"/>
    <property type="match status" value="1"/>
</dbReference>
<reference evidence="3" key="1">
    <citation type="submission" date="2009-08" db="EMBL/GenBank/DDBJ databases">
        <title>Screening for novel FADH2-dependent halogenase genes in the metagenomes of marine sponge associated microbial consortia.</title>
        <authorList>
            <person name="Scheuermayer M."/>
            <person name="Fieseler L."/>
            <person name="Bayer K."/>
            <person name="Hentschel U."/>
        </authorList>
    </citation>
    <scope>NUCLEOTIDE SEQUENCE</scope>
</reference>
<dbReference type="InterPro" id="IPR013342">
    <property type="entry name" value="Mandelate_racemase_C"/>
</dbReference>
<dbReference type="SFLD" id="SFLDS00001">
    <property type="entry name" value="Enolase"/>
    <property type="match status" value="1"/>
</dbReference>
<dbReference type="Pfam" id="PF02746">
    <property type="entry name" value="MR_MLE_N"/>
    <property type="match status" value="1"/>
</dbReference>
<dbReference type="SUPFAM" id="SSF54826">
    <property type="entry name" value="Enolase N-terminal domain-like"/>
    <property type="match status" value="1"/>
</dbReference>
<evidence type="ECO:0000313" key="3">
    <source>
        <dbReference type="EMBL" id="ACY25459.1"/>
    </source>
</evidence>
<accession>E0X6Q3</accession>
<dbReference type="PANTHER" id="PTHR48080:SF2">
    <property type="entry name" value="D-GALACTONATE DEHYDRATASE"/>
    <property type="match status" value="1"/>
</dbReference>
<evidence type="ECO:0000256" key="1">
    <source>
        <dbReference type="ARBA" id="ARBA00023239"/>
    </source>
</evidence>
<dbReference type="InterPro" id="IPR029065">
    <property type="entry name" value="Enolase_C-like"/>
</dbReference>
<dbReference type="SMART" id="SM00922">
    <property type="entry name" value="MR_MLE"/>
    <property type="match status" value="1"/>
</dbReference>
<dbReference type="AlphaFoldDB" id="E0X6Q3"/>
<dbReference type="InterPro" id="IPR034593">
    <property type="entry name" value="DgoD-like"/>
</dbReference>
<dbReference type="SFLD" id="SFLDG00179">
    <property type="entry name" value="mandelate_racemase"/>
    <property type="match status" value="1"/>
</dbReference>
<proteinExistence type="predicted"/>
<dbReference type="InterPro" id="IPR029017">
    <property type="entry name" value="Enolase-like_N"/>
</dbReference>
<dbReference type="Gene3D" id="3.30.390.10">
    <property type="entry name" value="Enolase-like, N-terminal domain"/>
    <property type="match status" value="1"/>
</dbReference>
<dbReference type="InterPro" id="IPR013341">
    <property type="entry name" value="Mandelate_racemase_N_dom"/>
</dbReference>
<dbReference type="EMBL" id="GQ844926">
    <property type="protein sequence ID" value="ACY25459.1"/>
    <property type="molecule type" value="Genomic_DNA"/>
</dbReference>
<protein>
    <submittedName>
        <fullName evidence="3">Putative Mandelate racemase/muconate lactonizing enzyme</fullName>
    </submittedName>
</protein>
<dbReference type="CDD" id="cd03316">
    <property type="entry name" value="MR_like"/>
    <property type="match status" value="1"/>
</dbReference>